<accession>A0ABQ1XTP0</accession>
<organism evidence="2 3">
    <name type="scientific">Glycocaulis albus</name>
    <dbReference type="NCBI Taxonomy" id="1382801"/>
    <lineage>
        <taxon>Bacteria</taxon>
        <taxon>Pseudomonadati</taxon>
        <taxon>Pseudomonadota</taxon>
        <taxon>Alphaproteobacteria</taxon>
        <taxon>Maricaulales</taxon>
        <taxon>Maricaulaceae</taxon>
        <taxon>Glycocaulis</taxon>
    </lineage>
</organism>
<dbReference type="EMBL" id="BMFS01000008">
    <property type="protein sequence ID" value="GGH02863.1"/>
    <property type="molecule type" value="Genomic_DNA"/>
</dbReference>
<reference evidence="3" key="1">
    <citation type="journal article" date="2019" name="Int. J. Syst. Evol. Microbiol.">
        <title>The Global Catalogue of Microorganisms (GCM) 10K type strain sequencing project: providing services to taxonomists for standard genome sequencing and annotation.</title>
        <authorList>
            <consortium name="The Broad Institute Genomics Platform"/>
            <consortium name="The Broad Institute Genome Sequencing Center for Infectious Disease"/>
            <person name="Wu L."/>
            <person name="Ma J."/>
        </authorList>
    </citation>
    <scope>NUCLEOTIDE SEQUENCE [LARGE SCALE GENOMIC DNA]</scope>
    <source>
        <strain evidence="3">CGMCC 1.12766</strain>
    </source>
</reference>
<dbReference type="Proteomes" id="UP000648722">
    <property type="component" value="Unassembled WGS sequence"/>
</dbReference>
<evidence type="ECO:0000313" key="2">
    <source>
        <dbReference type="EMBL" id="GGH02863.1"/>
    </source>
</evidence>
<keyword evidence="1" id="KW-0472">Membrane</keyword>
<keyword evidence="3" id="KW-1185">Reference proteome</keyword>
<comment type="caution">
    <text evidence="2">The sequence shown here is derived from an EMBL/GenBank/DDBJ whole genome shotgun (WGS) entry which is preliminary data.</text>
</comment>
<dbReference type="RefSeq" id="WP_188452345.1">
    <property type="nucleotide sequence ID" value="NZ_BMFS01000008.1"/>
</dbReference>
<proteinExistence type="predicted"/>
<evidence type="ECO:0000256" key="1">
    <source>
        <dbReference type="SAM" id="Phobius"/>
    </source>
</evidence>
<sequence length="88" mass="9564">MTFSKKLRIGLIVLAGSATLLAWTGAGAAYFLDAPRAVFVVALIAAALATEALFWLTMFVLGWTAFANRHWLVRLFTGARKRGEAHQA</sequence>
<gene>
    <name evidence="2" type="ORF">GCM10007420_18980</name>
</gene>
<evidence type="ECO:0000313" key="3">
    <source>
        <dbReference type="Proteomes" id="UP000648722"/>
    </source>
</evidence>
<keyword evidence="1" id="KW-1133">Transmembrane helix</keyword>
<feature type="transmembrane region" description="Helical" evidence="1">
    <location>
        <begin position="38"/>
        <end position="66"/>
    </location>
</feature>
<protein>
    <submittedName>
        <fullName evidence="2">Uncharacterized protein</fullName>
    </submittedName>
</protein>
<name>A0ABQ1XTP0_9PROT</name>
<keyword evidence="1" id="KW-0812">Transmembrane</keyword>